<evidence type="ECO:0000256" key="1">
    <source>
        <dbReference type="ARBA" id="ARBA00008857"/>
    </source>
</evidence>
<evidence type="ECO:0000313" key="7">
    <source>
        <dbReference type="EMBL" id="PVH27338.1"/>
    </source>
</evidence>
<feature type="domain" description="Tyr recombinase" evidence="6">
    <location>
        <begin position="316"/>
        <end position="517"/>
    </location>
</feature>
<keyword evidence="2" id="KW-0229">DNA integration</keyword>
<accession>A0A2T8HPG6</accession>
<keyword evidence="4" id="KW-0233">DNA recombination</keyword>
<sequence>MAGKLRYWKEKSGRFYARVAVPERLRPYLDEPRTELIEALGSDRRIALREHSAAVARLQREIATAERKANLNSAEVRGAIFPLSAQEMAAHHYQGRLSFDEELRNDVRYASIGLDDMLVGELRDAIAGKLPDDRLHALAGGWIEHYRRQGNTNVTRPSDAWRSLARALCIAEFEALSRVVERDEGDFSGTVGHPFLANFDTISEKPEPVSLSNLWTDYLASRVQAGFIRDGGKRQEPVLKNLRRFLKHDDASRITKKDLLSWRDHLLNVCQLSPTTVSGIYLSTIRSLFKWAHENDRLSENVAASVRQPKPRRTQGRERGFTDVEALAVLRASLAHQPKANQFGFVRETSHMTAAKRWAPLLCAFSGARISEITQLRKQDIRQEGDNWIMRITPDAGTVKAGGWRDVPLHRQIIVLGFINFVNAADDGPLFHGASDPEKYATASASVSDELAKWLRRSKIAPEGVQPNHAWRHRLKTTARELGISDRVIDAIQGHAGRTAGDGYGDVTLKAKVKAIDALPDYDLSR</sequence>
<dbReference type="GO" id="GO:0015074">
    <property type="term" value="P:DNA integration"/>
    <property type="evidence" value="ECO:0007669"/>
    <property type="project" value="UniProtKB-KW"/>
</dbReference>
<organism evidence="7 8">
    <name type="scientific">Pararhodobacter oceanensis</name>
    <dbReference type="NCBI Taxonomy" id="2172121"/>
    <lineage>
        <taxon>Bacteria</taxon>
        <taxon>Pseudomonadati</taxon>
        <taxon>Pseudomonadota</taxon>
        <taxon>Alphaproteobacteria</taxon>
        <taxon>Rhodobacterales</taxon>
        <taxon>Paracoccaceae</taxon>
        <taxon>Pararhodobacter</taxon>
    </lineage>
</organism>
<dbReference type="GO" id="GO:0003677">
    <property type="term" value="F:DNA binding"/>
    <property type="evidence" value="ECO:0007669"/>
    <property type="project" value="UniProtKB-KW"/>
</dbReference>
<dbReference type="Gene3D" id="1.10.150.130">
    <property type="match status" value="1"/>
</dbReference>
<keyword evidence="5" id="KW-0175">Coiled coil</keyword>
<proteinExistence type="inferred from homology"/>
<dbReference type="InterPro" id="IPR013762">
    <property type="entry name" value="Integrase-like_cat_sf"/>
</dbReference>
<evidence type="ECO:0000256" key="3">
    <source>
        <dbReference type="ARBA" id="ARBA00023125"/>
    </source>
</evidence>
<dbReference type="SUPFAM" id="SSF56349">
    <property type="entry name" value="DNA breaking-rejoining enzymes"/>
    <property type="match status" value="1"/>
</dbReference>
<gene>
    <name evidence="7" type="ORF">DDE20_17925</name>
</gene>
<keyword evidence="3" id="KW-0238">DNA-binding</keyword>
<evidence type="ECO:0000313" key="8">
    <source>
        <dbReference type="Proteomes" id="UP000245911"/>
    </source>
</evidence>
<dbReference type="InterPro" id="IPR011010">
    <property type="entry name" value="DNA_brk_join_enz"/>
</dbReference>
<dbReference type="GO" id="GO:0006310">
    <property type="term" value="P:DNA recombination"/>
    <property type="evidence" value="ECO:0007669"/>
    <property type="project" value="UniProtKB-KW"/>
</dbReference>
<dbReference type="PANTHER" id="PTHR30349">
    <property type="entry name" value="PHAGE INTEGRASE-RELATED"/>
    <property type="match status" value="1"/>
</dbReference>
<dbReference type="InterPro" id="IPR010998">
    <property type="entry name" value="Integrase_recombinase_N"/>
</dbReference>
<dbReference type="InterPro" id="IPR050090">
    <property type="entry name" value="Tyrosine_recombinase_XerCD"/>
</dbReference>
<comment type="caution">
    <text evidence="7">The sequence shown here is derived from an EMBL/GenBank/DDBJ whole genome shotgun (WGS) entry which is preliminary data.</text>
</comment>
<dbReference type="Gene3D" id="1.10.443.10">
    <property type="entry name" value="Intergrase catalytic core"/>
    <property type="match status" value="1"/>
</dbReference>
<keyword evidence="8" id="KW-1185">Reference proteome</keyword>
<dbReference type="Proteomes" id="UP000245911">
    <property type="component" value="Unassembled WGS sequence"/>
</dbReference>
<reference evidence="7 8" key="1">
    <citation type="submission" date="2018-04" db="EMBL/GenBank/DDBJ databases">
        <title>Pararhodobacter oceanense sp. nov., isolated from marine intertidal sediment.</title>
        <authorList>
            <person name="Wang X.-L."/>
            <person name="Du Z.-J."/>
        </authorList>
    </citation>
    <scope>NUCLEOTIDE SEQUENCE [LARGE SCALE GENOMIC DNA]</scope>
    <source>
        <strain evidence="7 8">AM505</strain>
    </source>
</reference>
<dbReference type="EMBL" id="QDKM01000015">
    <property type="protein sequence ID" value="PVH27338.1"/>
    <property type="molecule type" value="Genomic_DNA"/>
</dbReference>
<feature type="coiled-coil region" evidence="5">
    <location>
        <begin position="48"/>
        <end position="75"/>
    </location>
</feature>
<evidence type="ECO:0000259" key="6">
    <source>
        <dbReference type="PROSITE" id="PS51898"/>
    </source>
</evidence>
<dbReference type="InterPro" id="IPR002104">
    <property type="entry name" value="Integrase_catalytic"/>
</dbReference>
<dbReference type="AlphaFoldDB" id="A0A2T8HPG6"/>
<protein>
    <submittedName>
        <fullName evidence="7">Integrase</fullName>
    </submittedName>
</protein>
<dbReference type="PANTHER" id="PTHR30349:SF41">
    <property type="entry name" value="INTEGRASE_RECOMBINASE PROTEIN MJ0367-RELATED"/>
    <property type="match status" value="1"/>
</dbReference>
<dbReference type="OrthoDB" id="7222937at2"/>
<evidence type="ECO:0000256" key="5">
    <source>
        <dbReference type="SAM" id="Coils"/>
    </source>
</evidence>
<dbReference type="RefSeq" id="WP_116559905.1">
    <property type="nucleotide sequence ID" value="NZ_QDKM01000015.1"/>
</dbReference>
<evidence type="ECO:0000256" key="4">
    <source>
        <dbReference type="ARBA" id="ARBA00023172"/>
    </source>
</evidence>
<comment type="similarity">
    <text evidence="1">Belongs to the 'phage' integrase family.</text>
</comment>
<name>A0A2T8HPG6_9RHOB</name>
<evidence type="ECO:0000256" key="2">
    <source>
        <dbReference type="ARBA" id="ARBA00022908"/>
    </source>
</evidence>
<dbReference type="PROSITE" id="PS51898">
    <property type="entry name" value="TYR_RECOMBINASE"/>
    <property type="match status" value="1"/>
</dbReference>